<dbReference type="Proteomes" id="UP000245119">
    <property type="component" value="Linkage Group LG11"/>
</dbReference>
<feature type="region of interest" description="Disordered" evidence="1">
    <location>
        <begin position="1"/>
        <end position="73"/>
    </location>
</feature>
<feature type="compositionally biased region" description="Basic and acidic residues" evidence="1">
    <location>
        <begin position="1"/>
        <end position="16"/>
    </location>
</feature>
<protein>
    <submittedName>
        <fullName evidence="2">Uncharacterized protein</fullName>
    </submittedName>
</protein>
<keyword evidence="3" id="KW-1185">Reference proteome</keyword>
<gene>
    <name evidence="2" type="ORF">C0Q70_18429</name>
</gene>
<dbReference type="AlphaFoldDB" id="A0A2T7NN57"/>
<accession>A0A2T7NN57</accession>
<dbReference type="EMBL" id="PZQS01000011">
    <property type="protein sequence ID" value="PVD22609.1"/>
    <property type="molecule type" value="Genomic_DNA"/>
</dbReference>
<evidence type="ECO:0000313" key="2">
    <source>
        <dbReference type="EMBL" id="PVD22609.1"/>
    </source>
</evidence>
<evidence type="ECO:0000313" key="3">
    <source>
        <dbReference type="Proteomes" id="UP000245119"/>
    </source>
</evidence>
<proteinExistence type="predicted"/>
<evidence type="ECO:0000256" key="1">
    <source>
        <dbReference type="SAM" id="MobiDB-lite"/>
    </source>
</evidence>
<reference evidence="2 3" key="1">
    <citation type="submission" date="2018-04" db="EMBL/GenBank/DDBJ databases">
        <title>The genome of golden apple snail Pomacea canaliculata provides insight into stress tolerance and invasive adaptation.</title>
        <authorList>
            <person name="Liu C."/>
            <person name="Liu B."/>
            <person name="Ren Y."/>
            <person name="Zhang Y."/>
            <person name="Wang H."/>
            <person name="Li S."/>
            <person name="Jiang F."/>
            <person name="Yin L."/>
            <person name="Zhang G."/>
            <person name="Qian W."/>
            <person name="Fan W."/>
        </authorList>
    </citation>
    <scope>NUCLEOTIDE SEQUENCE [LARGE SCALE GENOMIC DNA]</scope>
    <source>
        <strain evidence="2">SZHN2017</strain>
        <tissue evidence="2">Muscle</tissue>
    </source>
</reference>
<name>A0A2T7NN57_POMCA</name>
<feature type="compositionally biased region" description="Basic residues" evidence="1">
    <location>
        <begin position="24"/>
        <end position="38"/>
    </location>
</feature>
<organism evidence="2 3">
    <name type="scientific">Pomacea canaliculata</name>
    <name type="common">Golden apple snail</name>
    <dbReference type="NCBI Taxonomy" id="400727"/>
    <lineage>
        <taxon>Eukaryota</taxon>
        <taxon>Metazoa</taxon>
        <taxon>Spiralia</taxon>
        <taxon>Lophotrochozoa</taxon>
        <taxon>Mollusca</taxon>
        <taxon>Gastropoda</taxon>
        <taxon>Caenogastropoda</taxon>
        <taxon>Architaenioglossa</taxon>
        <taxon>Ampullarioidea</taxon>
        <taxon>Ampullariidae</taxon>
        <taxon>Pomacea</taxon>
    </lineage>
</organism>
<sequence>MDQRRDMEEDRREKVSQTKNNSTRSKRQKDQHRQRHTKLNKEVQSITKTDKRDYKKKLANETEKKQQEKKDLNTLYKTNKQLNNRFKNSDMQVKSINGNVIEGEAGRLQRWMEHFESVLNRPDPPQLADIQPASQQL</sequence>
<feature type="compositionally biased region" description="Basic and acidic residues" evidence="1">
    <location>
        <begin position="48"/>
        <end position="72"/>
    </location>
</feature>
<comment type="caution">
    <text evidence="2">The sequence shown here is derived from an EMBL/GenBank/DDBJ whole genome shotgun (WGS) entry which is preliminary data.</text>
</comment>